<sequence>MRNSLAAEWLKIRSVRSTYWILAVVIGSVLLGACLAWLGARGWDELSPDRRTRFQAPAMEQAILPLAQLCVAVLGVLAITSEYTTGTITSSLTVRPQRMRLAAAKIVVVGSVALVAGLVFLFGTFGAARWIVGDRPLSPGYTTSVSEEIPMLLVTGLVMTATALIGLGFGVMLRSAAGAISAVVTLLLFLPMVSRFVPQPWDVRLSSVMLPNLAEHITHGSWAAATALVLYVAGALGGAAILLKRRDIA</sequence>
<feature type="transmembrane region" description="Helical" evidence="1">
    <location>
        <begin position="20"/>
        <end position="43"/>
    </location>
</feature>
<feature type="transmembrane region" description="Helical" evidence="1">
    <location>
        <begin position="217"/>
        <end position="243"/>
    </location>
</feature>
<dbReference type="Pfam" id="PF12730">
    <property type="entry name" value="ABC2_membrane_4"/>
    <property type="match status" value="1"/>
</dbReference>
<evidence type="ECO:0000313" key="3">
    <source>
        <dbReference type="Proteomes" id="UP001519332"/>
    </source>
</evidence>
<comment type="caution">
    <text evidence="2">The sequence shown here is derived from an EMBL/GenBank/DDBJ whole genome shotgun (WGS) entry which is preliminary data.</text>
</comment>
<name>A0ABS4THW5_9PSEU</name>
<gene>
    <name evidence="2" type="ORF">JOF56_004417</name>
</gene>
<feature type="transmembrane region" description="Helical" evidence="1">
    <location>
        <begin position="151"/>
        <end position="169"/>
    </location>
</feature>
<keyword evidence="1" id="KW-0472">Membrane</keyword>
<evidence type="ECO:0000313" key="2">
    <source>
        <dbReference type="EMBL" id="MBP2324032.1"/>
    </source>
</evidence>
<dbReference type="EMBL" id="JAGINW010000001">
    <property type="protein sequence ID" value="MBP2324032.1"/>
    <property type="molecule type" value="Genomic_DNA"/>
</dbReference>
<feature type="transmembrane region" description="Helical" evidence="1">
    <location>
        <begin position="106"/>
        <end position="131"/>
    </location>
</feature>
<keyword evidence="3" id="KW-1185">Reference proteome</keyword>
<dbReference type="RefSeq" id="WP_209641068.1">
    <property type="nucleotide sequence ID" value="NZ_JAGINW010000001.1"/>
</dbReference>
<feature type="transmembrane region" description="Helical" evidence="1">
    <location>
        <begin position="176"/>
        <end position="197"/>
    </location>
</feature>
<accession>A0ABS4THW5</accession>
<evidence type="ECO:0000256" key="1">
    <source>
        <dbReference type="SAM" id="Phobius"/>
    </source>
</evidence>
<reference evidence="2 3" key="1">
    <citation type="submission" date="2021-03" db="EMBL/GenBank/DDBJ databases">
        <title>Sequencing the genomes of 1000 actinobacteria strains.</title>
        <authorList>
            <person name="Klenk H.-P."/>
        </authorList>
    </citation>
    <scope>NUCLEOTIDE SEQUENCE [LARGE SCALE GENOMIC DNA]</scope>
    <source>
        <strain evidence="2 3">DSM 46670</strain>
    </source>
</reference>
<organism evidence="2 3">
    <name type="scientific">Kibdelosporangium banguiense</name>
    <dbReference type="NCBI Taxonomy" id="1365924"/>
    <lineage>
        <taxon>Bacteria</taxon>
        <taxon>Bacillati</taxon>
        <taxon>Actinomycetota</taxon>
        <taxon>Actinomycetes</taxon>
        <taxon>Pseudonocardiales</taxon>
        <taxon>Pseudonocardiaceae</taxon>
        <taxon>Kibdelosporangium</taxon>
    </lineage>
</organism>
<keyword evidence="1" id="KW-0812">Transmembrane</keyword>
<proteinExistence type="predicted"/>
<protein>
    <submittedName>
        <fullName evidence="2">ABC-type transport system involved in multi-copper enzyme maturation permease subunit</fullName>
    </submittedName>
</protein>
<dbReference type="Proteomes" id="UP001519332">
    <property type="component" value="Unassembled WGS sequence"/>
</dbReference>
<dbReference type="PROSITE" id="PS51257">
    <property type="entry name" value="PROKAR_LIPOPROTEIN"/>
    <property type="match status" value="1"/>
</dbReference>
<feature type="transmembrane region" description="Helical" evidence="1">
    <location>
        <begin position="63"/>
        <end position="85"/>
    </location>
</feature>
<keyword evidence="1" id="KW-1133">Transmembrane helix</keyword>